<dbReference type="NCBIfam" id="TIGR01890">
    <property type="entry name" value="N-Ac-Glu-synth"/>
    <property type="match status" value="1"/>
</dbReference>
<evidence type="ECO:0000313" key="5">
    <source>
        <dbReference type="EMBL" id="OAE26523.1"/>
    </source>
</evidence>
<dbReference type="PROSITE" id="PS51186">
    <property type="entry name" value="GNAT"/>
    <property type="match status" value="1"/>
</dbReference>
<sequence>MGCVEMISHQLKIFDTSSDPYFEKSRSCREIASSCERCCCTAVRSSTGPSFSPSRLSRSLPCTNALLRNGIRLPAHRNFGECQPLSSCSSVRSSSNHGQGGRKSLTGGKNRDHIVMYAGFGEFLKQASFVHWFREAWPYIQGHRSSVFVIVLPGDVIADGAKLDGVLQVSSILLSVNARRSVFLAARKPGEKGSSFKMVELLEDVLLLHGLGVKIVVIPGTQPQIDELLIERGHEPEYEGAYRITGKEALAAAMEAAGRIRVTLEAKLSRGTSSPDLRRSAENDRWSEVAVASGNYLAAKRRGVVNGVDFGATGEVKRIDTKRIREDLDEHSIVLLSNLGYSSTGEFGSFCTICREKLTGLSREVFIQDALTLTRQSLFPSLEVDGTYEVATACAIALQADKLLCLLDGPVLDENGRPFRFMTLREADKLIRERASQSIAAADYVKAVAGPAYVRSLGLSVSHGNGSTSNGAVNGARNGSYGSNGRVMNIASNGSCGSKGQSRNTNGHARHEIDGYAKSTSTMAPATVPQEKSGKGFAIGGLERFSRTNGYLSELTAAVYVCRNGVGRVHLLDSNIQGALLLELYSRDGIGNMVSSDSYEGAREATSADLQSVLELLKPFVEDGILVDRPWNVLKQEIENYIVVERDGSIIACCALFPYENEKCGELAAFAVSPECRGSGLGSSLLEYVEKRAAELRLERIFVLTTRTSDWFVQRGFTECTVDILPETRRQRIDFARRSKYYQKYIKQGATNGVLTYR</sequence>
<dbReference type="Proteomes" id="UP000077202">
    <property type="component" value="Unassembled WGS sequence"/>
</dbReference>
<dbReference type="EMBL" id="LVLJ01002166">
    <property type="protein sequence ID" value="OAE26523.1"/>
    <property type="molecule type" value="Genomic_DNA"/>
</dbReference>
<keyword evidence="3" id="KW-0012">Acyltransferase</keyword>
<dbReference type="GO" id="GO:0004042">
    <property type="term" value="F:L-glutamate N-acetyltransferase activity"/>
    <property type="evidence" value="ECO:0007669"/>
    <property type="project" value="InterPro"/>
</dbReference>
<evidence type="ECO:0000313" key="6">
    <source>
        <dbReference type="Proteomes" id="UP000077202"/>
    </source>
</evidence>
<comment type="caution">
    <text evidence="5">The sequence shown here is derived from an EMBL/GenBank/DDBJ whole genome shotgun (WGS) entry which is preliminary data.</text>
</comment>
<comment type="pathway">
    <text evidence="1">Amino-acid biosynthesis; L-arginine biosynthesis.</text>
</comment>
<reference evidence="5" key="1">
    <citation type="submission" date="2016-03" db="EMBL/GenBank/DDBJ databases">
        <title>Mechanisms controlling the formation of the plant cell surface in tip-growing cells are functionally conserved among land plants.</title>
        <authorList>
            <person name="Honkanen S."/>
            <person name="Jones V.A."/>
            <person name="Morieri G."/>
            <person name="Champion C."/>
            <person name="Hetherington A.J."/>
            <person name="Kelly S."/>
            <person name="Saint-Marcoux D."/>
            <person name="Proust H."/>
            <person name="Prescott H."/>
            <person name="Dolan L."/>
        </authorList>
    </citation>
    <scope>NUCLEOTIDE SEQUENCE [LARGE SCALE GENOMIC DNA]</scope>
    <source>
        <tissue evidence="5">Whole gametophyte</tissue>
    </source>
</reference>
<evidence type="ECO:0000256" key="1">
    <source>
        <dbReference type="ARBA" id="ARBA00004730"/>
    </source>
</evidence>
<accession>A0A176W1N9</accession>
<organism evidence="5 6">
    <name type="scientific">Marchantia polymorpha subsp. ruderalis</name>
    <dbReference type="NCBI Taxonomy" id="1480154"/>
    <lineage>
        <taxon>Eukaryota</taxon>
        <taxon>Viridiplantae</taxon>
        <taxon>Streptophyta</taxon>
        <taxon>Embryophyta</taxon>
        <taxon>Marchantiophyta</taxon>
        <taxon>Marchantiopsida</taxon>
        <taxon>Marchantiidae</taxon>
        <taxon>Marchantiales</taxon>
        <taxon>Marchantiaceae</taxon>
        <taxon>Marchantia</taxon>
    </lineage>
</organism>
<proteinExistence type="inferred from homology"/>
<dbReference type="CDD" id="cd04301">
    <property type="entry name" value="NAT_SF"/>
    <property type="match status" value="1"/>
</dbReference>
<dbReference type="SUPFAM" id="SSF53633">
    <property type="entry name" value="Carbamate kinase-like"/>
    <property type="match status" value="2"/>
</dbReference>
<name>A0A176W1N9_MARPO</name>
<dbReference type="GO" id="GO:0005737">
    <property type="term" value="C:cytoplasm"/>
    <property type="evidence" value="ECO:0007669"/>
    <property type="project" value="InterPro"/>
</dbReference>
<dbReference type="AlphaFoldDB" id="A0A176W1N9"/>
<dbReference type="InterPro" id="IPR036393">
    <property type="entry name" value="AceGlu_kinase-like_sf"/>
</dbReference>
<dbReference type="PANTHER" id="PTHR30602:SF12">
    <property type="entry name" value="AMINO-ACID ACETYLTRANSFERASE NAGS1, CHLOROPLASTIC-RELATED"/>
    <property type="match status" value="1"/>
</dbReference>
<evidence type="ECO:0000256" key="3">
    <source>
        <dbReference type="ARBA" id="ARBA00023315"/>
    </source>
</evidence>
<dbReference type="UniPathway" id="UPA00068"/>
<dbReference type="Pfam" id="PF00583">
    <property type="entry name" value="Acetyltransf_1"/>
    <property type="match status" value="1"/>
</dbReference>
<dbReference type="InterPro" id="IPR010167">
    <property type="entry name" value="NH2A_AcTrfase"/>
</dbReference>
<dbReference type="PANTHER" id="PTHR30602">
    <property type="entry name" value="AMINO-ACID ACETYLTRANSFERASE"/>
    <property type="match status" value="1"/>
</dbReference>
<keyword evidence="2" id="KW-0808">Transferase</keyword>
<feature type="domain" description="N-acetyltransferase" evidence="4">
    <location>
        <begin position="600"/>
        <end position="747"/>
    </location>
</feature>
<protein>
    <recommendedName>
        <fullName evidence="4">N-acetyltransferase domain-containing protein</fullName>
    </recommendedName>
</protein>
<dbReference type="HAMAP" id="MF_01105">
    <property type="entry name" value="N_acetyl_glu_synth"/>
    <property type="match status" value="1"/>
</dbReference>
<evidence type="ECO:0000256" key="2">
    <source>
        <dbReference type="ARBA" id="ARBA00022679"/>
    </source>
</evidence>
<dbReference type="Gene3D" id="3.40.1160.10">
    <property type="entry name" value="Acetylglutamate kinase-like"/>
    <property type="match status" value="1"/>
</dbReference>
<gene>
    <name evidence="5" type="ORF">AXG93_1406s1150</name>
</gene>
<keyword evidence="6" id="KW-1185">Reference proteome</keyword>
<dbReference type="GO" id="GO:0006526">
    <property type="term" value="P:L-arginine biosynthetic process"/>
    <property type="evidence" value="ECO:0007669"/>
    <property type="project" value="UniProtKB-UniPathway"/>
</dbReference>
<dbReference type="Gene3D" id="3.40.630.30">
    <property type="match status" value="1"/>
</dbReference>
<dbReference type="InterPro" id="IPR000182">
    <property type="entry name" value="GNAT_dom"/>
</dbReference>
<evidence type="ECO:0000259" key="4">
    <source>
        <dbReference type="PROSITE" id="PS51186"/>
    </source>
</evidence>
<dbReference type="SUPFAM" id="SSF55729">
    <property type="entry name" value="Acyl-CoA N-acyltransferases (Nat)"/>
    <property type="match status" value="1"/>
</dbReference>
<dbReference type="InterPro" id="IPR016181">
    <property type="entry name" value="Acyl_CoA_acyltransferase"/>
</dbReference>